<dbReference type="EMBL" id="LCDA01000003">
    <property type="protein sequence ID" value="KKS43061.1"/>
    <property type="molecule type" value="Genomic_DNA"/>
</dbReference>
<proteinExistence type="predicted"/>
<accession>A0A0G1B9P7</accession>
<dbReference type="Proteomes" id="UP000033854">
    <property type="component" value="Unassembled WGS sequence"/>
</dbReference>
<dbReference type="AlphaFoldDB" id="A0A0G1B9P7"/>
<name>A0A0G1B9P7_9BACT</name>
<evidence type="ECO:0000313" key="1">
    <source>
        <dbReference type="EMBL" id="KKS43061.1"/>
    </source>
</evidence>
<evidence type="ECO:0000313" key="2">
    <source>
        <dbReference type="Proteomes" id="UP000033854"/>
    </source>
</evidence>
<gene>
    <name evidence="1" type="ORF">UV06_C0003G0062</name>
</gene>
<reference evidence="1 2" key="1">
    <citation type="journal article" date="2015" name="Nature">
        <title>rRNA introns, odd ribosomes, and small enigmatic genomes across a large radiation of phyla.</title>
        <authorList>
            <person name="Brown C.T."/>
            <person name="Hug L.A."/>
            <person name="Thomas B.C."/>
            <person name="Sharon I."/>
            <person name="Castelle C.J."/>
            <person name="Singh A."/>
            <person name="Wilkins M.J."/>
            <person name="Williams K.H."/>
            <person name="Banfield J.F."/>
        </authorList>
    </citation>
    <scope>NUCLEOTIDE SEQUENCE [LARGE SCALE GENOMIC DNA]</scope>
</reference>
<comment type="caution">
    <text evidence="1">The sequence shown here is derived from an EMBL/GenBank/DDBJ whole genome shotgun (WGS) entry which is preliminary data.</text>
</comment>
<protein>
    <submittedName>
        <fullName evidence="1">Uncharacterized protein</fullName>
    </submittedName>
</protein>
<organism evidence="1 2">
    <name type="scientific">Candidatus Collierbacteria bacterium GW2011_GWA2_42_17</name>
    <dbReference type="NCBI Taxonomy" id="1618378"/>
    <lineage>
        <taxon>Bacteria</taxon>
        <taxon>Candidatus Collieribacteriota</taxon>
    </lineage>
</organism>
<sequence length="105" mass="12658">MEKHFLTKKEFLDAKKDLLTKKEFLDAKKDLLTKKEFLVEKSDLFTKQDGEDLRHELRNDLLDFKDAIITEIKELRQETEINSSFRQRIEKQDKRIDRLESAVFN</sequence>